<keyword evidence="1" id="KW-0805">Transcription regulation</keyword>
<reference evidence="7" key="1">
    <citation type="submission" date="2016-11" db="EMBL/GenBank/DDBJ databases">
        <authorList>
            <person name="Varghese N."/>
            <person name="Submissions S."/>
        </authorList>
    </citation>
    <scope>NUCLEOTIDE SEQUENCE [LARGE SCALE GENOMIC DNA]</scope>
    <source>
        <strain evidence="7">DSM 8595</strain>
    </source>
</reference>
<dbReference type="InterPro" id="IPR001647">
    <property type="entry name" value="HTH_TetR"/>
</dbReference>
<protein>
    <submittedName>
        <fullName evidence="6">Transcriptional regulator, TetR family</fullName>
    </submittedName>
</protein>
<dbReference type="GO" id="GO:0000976">
    <property type="term" value="F:transcription cis-regulatory region binding"/>
    <property type="evidence" value="ECO:0007669"/>
    <property type="project" value="TreeGrafter"/>
</dbReference>
<name>A0A1N6HK66_9MICO</name>
<dbReference type="PROSITE" id="PS50977">
    <property type="entry name" value="HTH_TETR_2"/>
    <property type="match status" value="1"/>
</dbReference>
<accession>A0A1N6HK66</accession>
<dbReference type="Proteomes" id="UP000184699">
    <property type="component" value="Unassembled WGS sequence"/>
</dbReference>
<dbReference type="PANTHER" id="PTHR30055:SF234">
    <property type="entry name" value="HTH-TYPE TRANSCRIPTIONAL REGULATOR BETI"/>
    <property type="match status" value="1"/>
</dbReference>
<dbReference type="Pfam" id="PF17754">
    <property type="entry name" value="TetR_C_14"/>
    <property type="match status" value="1"/>
</dbReference>
<evidence type="ECO:0000313" key="6">
    <source>
        <dbReference type="EMBL" id="SIO20274.1"/>
    </source>
</evidence>
<keyword evidence="7" id="KW-1185">Reference proteome</keyword>
<keyword evidence="3" id="KW-0804">Transcription</keyword>
<dbReference type="RefSeq" id="WP_074261370.1">
    <property type="nucleotide sequence ID" value="NZ_FSRJ01000004.1"/>
</dbReference>
<dbReference type="Gene3D" id="1.10.357.10">
    <property type="entry name" value="Tetracycline Repressor, domain 2"/>
    <property type="match status" value="1"/>
</dbReference>
<dbReference type="AlphaFoldDB" id="A0A1N6HK66"/>
<evidence type="ECO:0000256" key="2">
    <source>
        <dbReference type="ARBA" id="ARBA00023125"/>
    </source>
</evidence>
<gene>
    <name evidence="6" type="ORF">SAMN05443544_3269</name>
</gene>
<feature type="DNA-binding region" description="H-T-H motif" evidence="4">
    <location>
        <begin position="33"/>
        <end position="52"/>
    </location>
</feature>
<dbReference type="SUPFAM" id="SSF46689">
    <property type="entry name" value="Homeodomain-like"/>
    <property type="match status" value="1"/>
</dbReference>
<evidence type="ECO:0000256" key="1">
    <source>
        <dbReference type="ARBA" id="ARBA00023015"/>
    </source>
</evidence>
<dbReference type="Pfam" id="PF00440">
    <property type="entry name" value="TetR_N"/>
    <property type="match status" value="1"/>
</dbReference>
<feature type="domain" description="HTH tetR-type" evidence="5">
    <location>
        <begin position="10"/>
        <end position="70"/>
    </location>
</feature>
<sequence length="188" mass="20059">MNRTDRSRAEATRHLLTEVAIGLFERDGFDRTTTASIAAAAGVSEMTFFRHFGTKQGVLFDDPYDPAIVHAIAGRRDGRLVQRITAGMRQAWAELPEPAEAQVRRRIAIVATTPELRAGMSANMERTVAAVVQQLVADGSNAFEARVAAGAVMAGVAAGLLEWATSSDGRLHESLVAALEIVGGANDE</sequence>
<dbReference type="EMBL" id="FSRJ01000004">
    <property type="protein sequence ID" value="SIO20274.1"/>
    <property type="molecule type" value="Genomic_DNA"/>
</dbReference>
<dbReference type="OrthoDB" id="4746440at2"/>
<evidence type="ECO:0000259" key="5">
    <source>
        <dbReference type="PROSITE" id="PS50977"/>
    </source>
</evidence>
<dbReference type="GO" id="GO:0003700">
    <property type="term" value="F:DNA-binding transcription factor activity"/>
    <property type="evidence" value="ECO:0007669"/>
    <property type="project" value="TreeGrafter"/>
</dbReference>
<evidence type="ECO:0000313" key="7">
    <source>
        <dbReference type="Proteomes" id="UP000184699"/>
    </source>
</evidence>
<proteinExistence type="predicted"/>
<evidence type="ECO:0000256" key="4">
    <source>
        <dbReference type="PROSITE-ProRule" id="PRU00335"/>
    </source>
</evidence>
<dbReference type="PRINTS" id="PR00455">
    <property type="entry name" value="HTHTETR"/>
</dbReference>
<organism evidence="6 7">
    <name type="scientific">Agromyces cerinus subsp. cerinus</name>
    <dbReference type="NCBI Taxonomy" id="232089"/>
    <lineage>
        <taxon>Bacteria</taxon>
        <taxon>Bacillati</taxon>
        <taxon>Actinomycetota</taxon>
        <taxon>Actinomycetes</taxon>
        <taxon>Micrococcales</taxon>
        <taxon>Microbacteriaceae</taxon>
        <taxon>Agromyces</taxon>
    </lineage>
</organism>
<dbReference type="InterPro" id="IPR050109">
    <property type="entry name" value="HTH-type_TetR-like_transc_reg"/>
</dbReference>
<dbReference type="PANTHER" id="PTHR30055">
    <property type="entry name" value="HTH-TYPE TRANSCRIPTIONAL REGULATOR RUTR"/>
    <property type="match status" value="1"/>
</dbReference>
<dbReference type="InterPro" id="IPR041347">
    <property type="entry name" value="MftR_C"/>
</dbReference>
<dbReference type="InterPro" id="IPR009057">
    <property type="entry name" value="Homeodomain-like_sf"/>
</dbReference>
<dbReference type="STRING" id="232089.SAMN05443544_3269"/>
<evidence type="ECO:0000256" key="3">
    <source>
        <dbReference type="ARBA" id="ARBA00023163"/>
    </source>
</evidence>
<dbReference type="Gene3D" id="1.10.10.60">
    <property type="entry name" value="Homeodomain-like"/>
    <property type="match status" value="1"/>
</dbReference>
<keyword evidence="2 4" id="KW-0238">DNA-binding</keyword>